<reference evidence="2" key="3">
    <citation type="submission" date="2023-05" db="EMBL/GenBank/DDBJ databases">
        <authorList>
            <person name="Smith C.H."/>
        </authorList>
    </citation>
    <scope>NUCLEOTIDE SEQUENCE</scope>
    <source>
        <strain evidence="2">CHS0354</strain>
        <tissue evidence="2">Mantle</tissue>
    </source>
</reference>
<dbReference type="Proteomes" id="UP001195483">
    <property type="component" value="Unassembled WGS sequence"/>
</dbReference>
<gene>
    <name evidence="2" type="ORF">CHS0354_036741</name>
</gene>
<accession>A0AAE0TDJ2</accession>
<name>A0AAE0TDJ2_9BIVA</name>
<feature type="transmembrane region" description="Helical" evidence="1">
    <location>
        <begin position="21"/>
        <end position="43"/>
    </location>
</feature>
<keyword evidence="1" id="KW-0812">Transmembrane</keyword>
<keyword evidence="1" id="KW-0472">Membrane</keyword>
<organism evidence="2 3">
    <name type="scientific">Potamilus streckersoni</name>
    <dbReference type="NCBI Taxonomy" id="2493646"/>
    <lineage>
        <taxon>Eukaryota</taxon>
        <taxon>Metazoa</taxon>
        <taxon>Spiralia</taxon>
        <taxon>Lophotrochozoa</taxon>
        <taxon>Mollusca</taxon>
        <taxon>Bivalvia</taxon>
        <taxon>Autobranchia</taxon>
        <taxon>Heteroconchia</taxon>
        <taxon>Palaeoheterodonta</taxon>
        <taxon>Unionida</taxon>
        <taxon>Unionoidea</taxon>
        <taxon>Unionidae</taxon>
        <taxon>Ambleminae</taxon>
        <taxon>Lampsilini</taxon>
        <taxon>Potamilus</taxon>
    </lineage>
</organism>
<reference evidence="2" key="1">
    <citation type="journal article" date="2021" name="Genome Biol. Evol.">
        <title>A High-Quality Reference Genome for a Parasitic Bivalve with Doubly Uniparental Inheritance (Bivalvia: Unionida).</title>
        <authorList>
            <person name="Smith C.H."/>
        </authorList>
    </citation>
    <scope>NUCLEOTIDE SEQUENCE</scope>
    <source>
        <strain evidence="2">CHS0354</strain>
    </source>
</reference>
<evidence type="ECO:0000313" key="3">
    <source>
        <dbReference type="Proteomes" id="UP001195483"/>
    </source>
</evidence>
<reference evidence="2" key="2">
    <citation type="journal article" date="2021" name="Genome Biol. Evol.">
        <title>Developing a high-quality reference genome for a parasitic bivalve with doubly uniparental inheritance (Bivalvia: Unionida).</title>
        <authorList>
            <person name="Smith C.H."/>
        </authorList>
    </citation>
    <scope>NUCLEOTIDE SEQUENCE</scope>
    <source>
        <strain evidence="2">CHS0354</strain>
        <tissue evidence="2">Mantle</tissue>
    </source>
</reference>
<proteinExistence type="predicted"/>
<dbReference type="AlphaFoldDB" id="A0AAE0TDJ2"/>
<evidence type="ECO:0000256" key="1">
    <source>
        <dbReference type="SAM" id="Phobius"/>
    </source>
</evidence>
<keyword evidence="1" id="KW-1133">Transmembrane helix</keyword>
<comment type="caution">
    <text evidence="2">The sequence shown here is derived from an EMBL/GenBank/DDBJ whole genome shotgun (WGS) entry which is preliminary data.</text>
</comment>
<evidence type="ECO:0000313" key="2">
    <source>
        <dbReference type="EMBL" id="KAK3607915.1"/>
    </source>
</evidence>
<dbReference type="EMBL" id="JAEAOA010002150">
    <property type="protein sequence ID" value="KAK3607915.1"/>
    <property type="molecule type" value="Genomic_DNA"/>
</dbReference>
<sequence>MNHSTPADGAREGSSVKTSDAMLCLAAGHCLFSITTITTVLYQPSVEKAMPFMTVNLASLRVFIVCLMPKLQKDYKEYEMEKSRTSGRTTGRDCLTRITERPNLNYPQYGDWRNNIKVHRGPLGIDRNKPSEK</sequence>
<keyword evidence="3" id="KW-1185">Reference proteome</keyword>
<protein>
    <submittedName>
        <fullName evidence="2">Uncharacterized protein</fullName>
    </submittedName>
</protein>